<reference evidence="11" key="1">
    <citation type="journal article" date="2014" name="Int. J. Syst. Evol. Microbiol.">
        <title>Complete genome sequence of Corynebacterium casei LMG S-19264T (=DSM 44701T), isolated from a smear-ripened cheese.</title>
        <authorList>
            <consortium name="US DOE Joint Genome Institute (JGI-PGF)"/>
            <person name="Walter F."/>
            <person name="Albersmeier A."/>
            <person name="Kalinowski J."/>
            <person name="Ruckert C."/>
        </authorList>
    </citation>
    <scope>NUCLEOTIDE SEQUENCE</scope>
    <source>
        <strain evidence="11">VKM B-2222</strain>
    </source>
</reference>
<dbReference type="EMBL" id="BSFH01000010">
    <property type="protein sequence ID" value="GLK63025.1"/>
    <property type="molecule type" value="Genomic_DNA"/>
</dbReference>
<comment type="subunit">
    <text evidence="3">The complex is composed of two ATP-binding proteins (LsrA), two transmembrane proteins (LsrC and LsrD) and a solute-binding protein (LsrB).</text>
</comment>
<comment type="function">
    <text evidence="7">Part of the ABC transporter complex LsrABCD involved in autoinducer 2 (AI-2) import. Responsible for energy coupling to the transport system.</text>
</comment>
<dbReference type="Gene3D" id="3.40.50.300">
    <property type="entry name" value="P-loop containing nucleotide triphosphate hydrolases"/>
    <property type="match status" value="2"/>
</dbReference>
<evidence type="ECO:0000259" key="10">
    <source>
        <dbReference type="PROSITE" id="PS50893"/>
    </source>
</evidence>
<dbReference type="GO" id="GO:0005524">
    <property type="term" value="F:ATP binding"/>
    <property type="evidence" value="ECO:0007669"/>
    <property type="project" value="UniProtKB-KW"/>
</dbReference>
<gene>
    <name evidence="11" type="ORF">GCM10017635_04940</name>
</gene>
<evidence type="ECO:0000256" key="1">
    <source>
        <dbReference type="ARBA" id="ARBA00004417"/>
    </source>
</evidence>
<protein>
    <recommendedName>
        <fullName evidence="4">Autoinducer 2 import ATP-binding protein LsrA</fullName>
        <ecNumber evidence="8">7.6.2.13</ecNumber>
    </recommendedName>
</protein>
<dbReference type="GO" id="GO:0016887">
    <property type="term" value="F:ATP hydrolysis activity"/>
    <property type="evidence" value="ECO:0007669"/>
    <property type="project" value="InterPro"/>
</dbReference>
<evidence type="ECO:0000313" key="11">
    <source>
        <dbReference type="EMBL" id="GLK63025.1"/>
    </source>
</evidence>
<keyword evidence="6 11" id="KW-0067">ATP-binding</keyword>
<evidence type="ECO:0000256" key="6">
    <source>
        <dbReference type="ARBA" id="ARBA00022840"/>
    </source>
</evidence>
<evidence type="ECO:0000313" key="12">
    <source>
        <dbReference type="Proteomes" id="UP001143349"/>
    </source>
</evidence>
<comment type="subcellular location">
    <subcellularLocation>
        <location evidence="1">Cell inner membrane</location>
        <topology evidence="1">Peripheral membrane protein</topology>
    </subcellularLocation>
</comment>
<dbReference type="GO" id="GO:0005886">
    <property type="term" value="C:plasma membrane"/>
    <property type="evidence" value="ECO:0007669"/>
    <property type="project" value="UniProtKB-SubCell"/>
</dbReference>
<dbReference type="InterPro" id="IPR027417">
    <property type="entry name" value="P-loop_NTPase"/>
</dbReference>
<dbReference type="InterPro" id="IPR003593">
    <property type="entry name" value="AAA+_ATPase"/>
</dbReference>
<proteinExistence type="inferred from homology"/>
<dbReference type="InterPro" id="IPR017871">
    <property type="entry name" value="ABC_transporter-like_CS"/>
</dbReference>
<dbReference type="AlphaFoldDB" id="A0AAD3NW03"/>
<dbReference type="Proteomes" id="UP001143349">
    <property type="component" value="Unassembled WGS sequence"/>
</dbReference>
<evidence type="ECO:0000256" key="4">
    <source>
        <dbReference type="ARBA" id="ARBA00019459"/>
    </source>
</evidence>
<evidence type="ECO:0000256" key="5">
    <source>
        <dbReference type="ARBA" id="ARBA00022741"/>
    </source>
</evidence>
<accession>A0AAD3NW03</accession>
<dbReference type="EC" id="7.6.2.13" evidence="8"/>
<comment type="catalytic activity">
    <reaction evidence="9">
        <text>ATP + H2O + (2R,4S)-2-methyl-2,3,3,4-tetrahydroxytetrahydrofuran-[AI-2-binding protein]Side 1 = ADP + phosphate + (2R,4S)-2-methyl-2,3,3,4-tetrahydroxytetrahydrofuranSide 2 + [AI-2-binding protein]Side 1.</text>
        <dbReference type="EC" id="7.6.2.13"/>
    </reaction>
</comment>
<dbReference type="SMART" id="SM00382">
    <property type="entry name" value="AAA"/>
    <property type="match status" value="2"/>
</dbReference>
<evidence type="ECO:0000256" key="8">
    <source>
        <dbReference type="ARBA" id="ARBA00023798"/>
    </source>
</evidence>
<evidence type="ECO:0000256" key="7">
    <source>
        <dbReference type="ARBA" id="ARBA00023747"/>
    </source>
</evidence>
<name>A0AAD3NW03_9RHOB</name>
<keyword evidence="12" id="KW-1185">Reference proteome</keyword>
<reference evidence="11" key="2">
    <citation type="submission" date="2023-01" db="EMBL/GenBank/DDBJ databases">
        <authorList>
            <person name="Sun Q."/>
            <person name="Evtushenko L."/>
        </authorList>
    </citation>
    <scope>NUCLEOTIDE SEQUENCE</scope>
    <source>
        <strain evidence="11">VKM B-2222</strain>
    </source>
</reference>
<comment type="similarity">
    <text evidence="2">Belongs to the ABC transporter superfamily. AI-2 autoinducer porter (TC 3.A.1.2.8) family.</text>
</comment>
<dbReference type="CDD" id="cd03215">
    <property type="entry name" value="ABC_Carb_Monos_II"/>
    <property type="match status" value="1"/>
</dbReference>
<comment type="caution">
    <text evidence="11">The sequence shown here is derived from an EMBL/GenBank/DDBJ whole genome shotgun (WGS) entry which is preliminary data.</text>
</comment>
<evidence type="ECO:0000256" key="9">
    <source>
        <dbReference type="ARBA" id="ARBA00034076"/>
    </source>
</evidence>
<sequence>MQQNQQPNPLWLDGIAHAYGPNRVLKGINLTLGAGEVLALVGENGAGKSTLMKIIAGYLRPGEGEVRWQGQSVPADPQGAEAAGIVLVHQEFALIPDLSVAENIVLGREPTRMGLIDYAAMRAAARDALRLLNSDIDPRAGMVGLPVSSWQIVELAKAFAARPRLLLMDEPTAVLGARETEALFARIRAFVAEGGSVIFTSHRLNEVRAVSDRVAVLRDGAITLDRPAAGLSEHDIASAMIGREMEDLFPPLRPRPTAPPILAVEGLSVPRDFGPPVQDVSFEVAPGEILGIGGLVGAGRTEMVEGLVGLRTATVRRLVLRGTEHPLPDAVEAWRLGIAYLTEDRKARGLLLAENLELNTSLTFGALTGGAVIDRAGDARRYAEAQARYSIRAASPRIAVGQLSGGNQQKVLIAKTLAPDPDVVILDEPTRGVDIGAKSQIYQVIAGLAAQGKAVIVISSELQELIGLAHRILVLDRGRVAGTVAPPDGSRPTERDILDLALGLQTQDAST</sequence>
<evidence type="ECO:0000256" key="3">
    <source>
        <dbReference type="ARBA" id="ARBA00011262"/>
    </source>
</evidence>
<dbReference type="Pfam" id="PF00005">
    <property type="entry name" value="ABC_tran"/>
    <property type="match status" value="2"/>
</dbReference>
<dbReference type="InterPro" id="IPR050107">
    <property type="entry name" value="ABC_carbohydrate_import_ATPase"/>
</dbReference>
<feature type="domain" description="ABC transporter" evidence="10">
    <location>
        <begin position="262"/>
        <end position="502"/>
    </location>
</feature>
<dbReference type="InterPro" id="IPR003439">
    <property type="entry name" value="ABC_transporter-like_ATP-bd"/>
</dbReference>
<evidence type="ECO:0000256" key="2">
    <source>
        <dbReference type="ARBA" id="ARBA00009404"/>
    </source>
</evidence>
<feature type="domain" description="ABC transporter" evidence="10">
    <location>
        <begin position="10"/>
        <end position="244"/>
    </location>
</feature>
<keyword evidence="5" id="KW-0547">Nucleotide-binding</keyword>
<dbReference type="SUPFAM" id="SSF52540">
    <property type="entry name" value="P-loop containing nucleoside triphosphate hydrolases"/>
    <property type="match status" value="2"/>
</dbReference>
<dbReference type="PROSITE" id="PS50893">
    <property type="entry name" value="ABC_TRANSPORTER_2"/>
    <property type="match status" value="2"/>
</dbReference>
<dbReference type="PANTHER" id="PTHR43790">
    <property type="entry name" value="CARBOHYDRATE TRANSPORT ATP-BINDING PROTEIN MG119-RELATED"/>
    <property type="match status" value="1"/>
</dbReference>
<dbReference type="CDD" id="cd03216">
    <property type="entry name" value="ABC_Carb_Monos_I"/>
    <property type="match status" value="1"/>
</dbReference>
<dbReference type="PANTHER" id="PTHR43790:SF2">
    <property type="entry name" value="AUTOINDUCER 2 IMPORT ATP-BINDING PROTEIN LSRA"/>
    <property type="match status" value="1"/>
</dbReference>
<dbReference type="PROSITE" id="PS00211">
    <property type="entry name" value="ABC_TRANSPORTER_1"/>
    <property type="match status" value="1"/>
</dbReference>
<dbReference type="RefSeq" id="WP_271179124.1">
    <property type="nucleotide sequence ID" value="NZ_BSFH01000010.1"/>
</dbReference>
<organism evidence="11 12">
    <name type="scientific">Paracoccus kondratievae</name>
    <dbReference type="NCBI Taxonomy" id="135740"/>
    <lineage>
        <taxon>Bacteria</taxon>
        <taxon>Pseudomonadati</taxon>
        <taxon>Pseudomonadota</taxon>
        <taxon>Alphaproteobacteria</taxon>
        <taxon>Rhodobacterales</taxon>
        <taxon>Paracoccaceae</taxon>
        <taxon>Paracoccus</taxon>
    </lineage>
</organism>